<dbReference type="AlphaFoldDB" id="A0A8K0PFQ3"/>
<dbReference type="InterPro" id="IPR017850">
    <property type="entry name" value="Alkaline_phosphatase_core_sf"/>
</dbReference>
<dbReference type="Proteomes" id="UP000809789">
    <property type="component" value="Unassembled WGS sequence"/>
</dbReference>
<dbReference type="PANTHER" id="PTHR10151">
    <property type="entry name" value="ECTONUCLEOTIDE PYROPHOSPHATASE/PHOSPHODIESTERASE"/>
    <property type="match status" value="1"/>
</dbReference>
<keyword evidence="2" id="KW-0812">Transmembrane</keyword>
<dbReference type="PANTHER" id="PTHR10151:SF120">
    <property type="entry name" value="BIS(5'-ADENOSYL)-TRIPHOSPHATASE"/>
    <property type="match status" value="1"/>
</dbReference>
<feature type="region of interest" description="Disordered" evidence="1">
    <location>
        <begin position="72"/>
        <end position="144"/>
    </location>
</feature>
<keyword evidence="2" id="KW-1133">Transmembrane helix</keyword>
<feature type="region of interest" description="Disordered" evidence="1">
    <location>
        <begin position="602"/>
        <end position="642"/>
    </location>
</feature>
<gene>
    <name evidence="3" type="ORF">KVT40_003984</name>
</gene>
<dbReference type="GO" id="GO:0017111">
    <property type="term" value="F:ribonucleoside triphosphate phosphatase activity"/>
    <property type="evidence" value="ECO:0007669"/>
    <property type="project" value="TreeGrafter"/>
</dbReference>
<dbReference type="InterPro" id="IPR002591">
    <property type="entry name" value="Phosphodiest/P_Trfase"/>
</dbReference>
<dbReference type="Pfam" id="PF01663">
    <property type="entry name" value="Phosphodiest"/>
    <property type="match status" value="1"/>
</dbReference>
<dbReference type="SUPFAM" id="SSF53649">
    <property type="entry name" value="Alkaline phosphatase-like"/>
    <property type="match status" value="1"/>
</dbReference>
<dbReference type="GO" id="GO:0009141">
    <property type="term" value="P:nucleoside triphosphate metabolic process"/>
    <property type="evidence" value="ECO:0007669"/>
    <property type="project" value="TreeGrafter"/>
</dbReference>
<dbReference type="CDD" id="cd16018">
    <property type="entry name" value="Enpp"/>
    <property type="match status" value="1"/>
</dbReference>
<organism evidence="3 4">
    <name type="scientific">Elsinoe batatas</name>
    <dbReference type="NCBI Taxonomy" id="2601811"/>
    <lineage>
        <taxon>Eukaryota</taxon>
        <taxon>Fungi</taxon>
        <taxon>Dikarya</taxon>
        <taxon>Ascomycota</taxon>
        <taxon>Pezizomycotina</taxon>
        <taxon>Dothideomycetes</taxon>
        <taxon>Dothideomycetidae</taxon>
        <taxon>Myriangiales</taxon>
        <taxon>Elsinoaceae</taxon>
        <taxon>Elsinoe</taxon>
    </lineage>
</organism>
<name>A0A8K0PFQ3_9PEZI</name>
<evidence type="ECO:0000256" key="1">
    <source>
        <dbReference type="SAM" id="MobiDB-lite"/>
    </source>
</evidence>
<reference evidence="3" key="1">
    <citation type="submission" date="2021-07" db="EMBL/GenBank/DDBJ databases">
        <title>Elsinoe batatas strain:CRI-CJ2 Genome sequencing and assembly.</title>
        <authorList>
            <person name="Huang L."/>
        </authorList>
    </citation>
    <scope>NUCLEOTIDE SEQUENCE</scope>
    <source>
        <strain evidence="3">CRI-CJ2</strain>
    </source>
</reference>
<feature type="compositionally biased region" description="Basic and acidic residues" evidence="1">
    <location>
        <begin position="87"/>
        <end position="113"/>
    </location>
</feature>
<sequence length="779" mass="86675">MSNLGFAIDRPRDSLDTTRDSLEADTGAWRNRRDQDILDEEKEVEKLLRGPQSTAGKLQRFFGIGAKDDDTAAINEKEHRKYRREGRRSDRMSRRRMGRDEAVELMHDMEDGANRSSTDSSDASSENDRGELAKTRHARKSTKKSRLSRLTGIHLVILIAFAALLYGAYAASRATRRHPYTPLSLSNGTSLFAPTTLLISLDGFRADFLNRGLTPNLNALVRSGVSPPYMLPSFPSVTFPNHFTLVTGLYPESHSVVGNTFWDPSLREEFYYTDPERSMHPRFWLAEPLWTLAENSGVPSAIHMWPGSEAHIGAKEPTYLDEFNAHEALGKKVNRIMGLLDLPGKGEGGAKEDSPRPHLLAMYVPNVDVDGHKFGPNSTEMRKTITEVDTMIGDIVKGLEARNLTHIVNVVVVSDHGMATTSTDRLIQLDDIIDMTQIEHTDGWPLYGLRPKRDIDLQALYTKLKAEAASSPGFEVYLRDLDMPERYHFSNNPRIAPLWIVPTAGWAIVTRDQFDVKEAQASGLIYKPRGVHGYDHEHPLMRAIFIAHGPAFPHEGGSKVKPFQNVEVYGLVCDSLGLERAPNNGTLRLPLTVDGKHVNIGQGAEEDDLPAHPAKPEDEGAGELETMPTFGDGPTGDKTGWPTGDKTGWEHLGEMPKIGAPAAETGKVDGLETMPTFDGDGEVKGEEELPDDMEDMPGAKEDKETVPAKEEDGKGQQKEEEENEMERKKTWWRWFKEKVEQVKDWASDRLGGTNATDTEERVPERPVIVKPETPSGPGI</sequence>
<feature type="compositionally biased region" description="Basic and acidic residues" evidence="1">
    <location>
        <begin position="9"/>
        <end position="22"/>
    </location>
</feature>
<accession>A0A8K0PFQ3</accession>
<evidence type="ECO:0008006" key="5">
    <source>
        <dbReference type="Google" id="ProtNLM"/>
    </source>
</evidence>
<proteinExistence type="predicted"/>
<dbReference type="GO" id="GO:0047429">
    <property type="term" value="F:nucleoside triphosphate diphosphatase activity"/>
    <property type="evidence" value="ECO:0007669"/>
    <property type="project" value="TreeGrafter"/>
</dbReference>
<dbReference type="EMBL" id="JAESVG020000004">
    <property type="protein sequence ID" value="KAG8628111.1"/>
    <property type="molecule type" value="Genomic_DNA"/>
</dbReference>
<evidence type="ECO:0000313" key="4">
    <source>
        <dbReference type="Proteomes" id="UP000809789"/>
    </source>
</evidence>
<keyword evidence="4" id="KW-1185">Reference proteome</keyword>
<feature type="region of interest" description="Disordered" evidence="1">
    <location>
        <begin position="1"/>
        <end position="27"/>
    </location>
</feature>
<keyword evidence="2" id="KW-0472">Membrane</keyword>
<feature type="region of interest" description="Disordered" evidence="1">
    <location>
        <begin position="744"/>
        <end position="779"/>
    </location>
</feature>
<dbReference type="OrthoDB" id="415411at2759"/>
<evidence type="ECO:0000313" key="3">
    <source>
        <dbReference type="EMBL" id="KAG8628111.1"/>
    </source>
</evidence>
<dbReference type="Gene3D" id="3.40.720.10">
    <property type="entry name" value="Alkaline Phosphatase, subunit A"/>
    <property type="match status" value="1"/>
</dbReference>
<feature type="transmembrane region" description="Helical" evidence="2">
    <location>
        <begin position="147"/>
        <end position="169"/>
    </location>
</feature>
<feature type="compositionally biased region" description="Basic and acidic residues" evidence="1">
    <location>
        <begin position="697"/>
        <end position="718"/>
    </location>
</feature>
<comment type="caution">
    <text evidence="3">The sequence shown here is derived from an EMBL/GenBank/DDBJ whole genome shotgun (WGS) entry which is preliminary data.</text>
</comment>
<dbReference type="Gene3D" id="3.30.1360.180">
    <property type="match status" value="1"/>
</dbReference>
<dbReference type="FunFam" id="3.30.1360.180:FF:000003">
    <property type="entry name" value="Type I phosphodiesterase/nucleotide pyrophosphatase family protein"/>
    <property type="match status" value="1"/>
</dbReference>
<feature type="region of interest" description="Disordered" evidence="1">
    <location>
        <begin position="672"/>
        <end position="731"/>
    </location>
</feature>
<protein>
    <recommendedName>
        <fullName evidence="5">Pyrophosphatase/phosphodiesterase</fullName>
    </recommendedName>
</protein>
<evidence type="ECO:0000256" key="2">
    <source>
        <dbReference type="SAM" id="Phobius"/>
    </source>
</evidence>
<feature type="compositionally biased region" description="Basic residues" evidence="1">
    <location>
        <begin position="135"/>
        <end position="144"/>
    </location>
</feature>